<organism evidence="2 3">
    <name type="scientific">Corallococcus coralloides (strain ATCC 25202 / DSM 2259 / NBRC 100086 / M2)</name>
    <name type="common">Myxococcus coralloides</name>
    <dbReference type="NCBI Taxonomy" id="1144275"/>
    <lineage>
        <taxon>Bacteria</taxon>
        <taxon>Pseudomonadati</taxon>
        <taxon>Myxococcota</taxon>
        <taxon>Myxococcia</taxon>
        <taxon>Myxococcales</taxon>
        <taxon>Cystobacterineae</taxon>
        <taxon>Myxococcaceae</taxon>
        <taxon>Corallococcus</taxon>
    </lineage>
</organism>
<accession>H8N1K3</accession>
<dbReference type="eggNOG" id="ENOG5031DG3">
    <property type="taxonomic scope" value="Bacteria"/>
</dbReference>
<dbReference type="EMBL" id="CP003389">
    <property type="protein sequence ID" value="AFE04304.1"/>
    <property type="molecule type" value="Genomic_DNA"/>
</dbReference>
<evidence type="ECO:0000256" key="1">
    <source>
        <dbReference type="SAM" id="Phobius"/>
    </source>
</evidence>
<dbReference type="InParanoid" id="H8N1K3"/>
<reference evidence="2 3" key="1">
    <citation type="journal article" date="2012" name="J. Bacteriol.">
        <title>Complete Genome Sequence of the Fruiting Myxobacterium Corallococcus coralloides DSM 2259.</title>
        <authorList>
            <person name="Huntley S."/>
            <person name="Zhang Y."/>
            <person name="Treuner-Lange A."/>
            <person name="Kneip S."/>
            <person name="Sensen C.W."/>
            <person name="Sogaard-Andersen L."/>
        </authorList>
    </citation>
    <scope>NUCLEOTIDE SEQUENCE [LARGE SCALE GENOMIC DNA]</scope>
    <source>
        <strain evidence="3">ATCC 25202 / DSM 2259 / NBRC 100086 / M2</strain>
    </source>
</reference>
<keyword evidence="1" id="KW-0812">Transmembrane</keyword>
<evidence type="ECO:0008006" key="4">
    <source>
        <dbReference type="Google" id="ProtNLM"/>
    </source>
</evidence>
<proteinExistence type="predicted"/>
<dbReference type="Proteomes" id="UP000007587">
    <property type="component" value="Chromosome"/>
</dbReference>
<feature type="transmembrane region" description="Helical" evidence="1">
    <location>
        <begin position="74"/>
        <end position="91"/>
    </location>
</feature>
<feature type="transmembrane region" description="Helical" evidence="1">
    <location>
        <begin position="98"/>
        <end position="116"/>
    </location>
</feature>
<reference evidence="3" key="2">
    <citation type="submission" date="2012-03" db="EMBL/GenBank/DDBJ databases">
        <title>Genome sequence of the fruiting myxobacterium Corallococcus coralloides DSM 2259.</title>
        <authorList>
            <person name="Huntley S."/>
            <person name="Zhang Y."/>
            <person name="Treuner-Lange A."/>
            <person name="Sensen C.W."/>
            <person name="Sogaard-Andersen L."/>
        </authorList>
    </citation>
    <scope>NUCLEOTIDE SEQUENCE [LARGE SCALE GENOMIC DNA]</scope>
    <source>
        <strain evidence="3">ATCC 25202 / DSM 2259 / NBRC 100086 / M2</strain>
    </source>
</reference>
<evidence type="ECO:0000313" key="2">
    <source>
        <dbReference type="EMBL" id="AFE04304.1"/>
    </source>
</evidence>
<keyword evidence="3" id="KW-1185">Reference proteome</keyword>
<protein>
    <recommendedName>
        <fullName evidence="4">MerC domain-containing protein</fullName>
    </recommendedName>
</protein>
<feature type="transmembrane region" description="Helical" evidence="1">
    <location>
        <begin position="122"/>
        <end position="139"/>
    </location>
</feature>
<evidence type="ECO:0000313" key="3">
    <source>
        <dbReference type="Proteomes" id="UP000007587"/>
    </source>
</evidence>
<dbReference type="AlphaFoldDB" id="H8N1K3"/>
<feature type="transmembrane region" description="Helical" evidence="1">
    <location>
        <begin position="36"/>
        <end position="54"/>
    </location>
</feature>
<dbReference type="KEGG" id="ccx:COCOR_01811"/>
<sequence length="156" mass="16694">MPESDNSAVTTEGRLPDASCDCLHHRAEASRPGGRWASWLPLLACAVCPGHLSAYAQVLSFVGLGVSLSESSHLLFMGVAVSLSLAVNAWRAWRLRRLAPLAISGTGGGLLILSHALDENALLLWSGVAVLLGGVLWERQPWRRFLVRRTSASLAS</sequence>
<keyword evidence="1" id="KW-0472">Membrane</keyword>
<name>H8N1K3_CORCM</name>
<dbReference type="HOGENOM" id="CLU_1683605_0_0_7"/>
<gene>
    <name evidence="2" type="ordered locus">COCOR_01811</name>
</gene>
<keyword evidence="1" id="KW-1133">Transmembrane helix</keyword>